<dbReference type="GO" id="GO:0006412">
    <property type="term" value="P:translation"/>
    <property type="evidence" value="ECO:0007669"/>
    <property type="project" value="UniProtKB-UniRule"/>
</dbReference>
<dbReference type="Pfam" id="PF16320">
    <property type="entry name" value="Ribosomal_L12_N"/>
    <property type="match status" value="1"/>
</dbReference>
<dbReference type="FunFam" id="3.30.1390.10:FF:000001">
    <property type="entry name" value="50S ribosomal protein L7/L12"/>
    <property type="match status" value="1"/>
</dbReference>
<sequence length="131" mass="13798">MSTTTDEIIEKLKSITLLEASELVTQLEQTFGVDVSASMGGGFSGVPGEGGGANVEVAEEKTSFNVILQEVPGDKRVAVLKAIRDLTSLGLKEAKEFTTELPKTVKDSVSKDEADAAVEQLQKAGATVKIE</sequence>
<comment type="subunit">
    <text evidence="4">Homodimer. Part of the ribosomal stalk of the 50S ribosomal subunit. Forms a multimeric L10(L12)X complex, where L10 forms an elongated spine to which 2 to 4 L12 dimers bind in a sequential fashion. Binds GTP-bound translation factors.</text>
</comment>
<organism evidence="7">
    <name type="scientific">Prasiola crispa</name>
    <name type="common">Green alga</name>
    <name type="synonym">Ulva crispa</name>
    <dbReference type="NCBI Taxonomy" id="173492"/>
    <lineage>
        <taxon>Eukaryota</taxon>
        <taxon>Viridiplantae</taxon>
        <taxon>Chlorophyta</taxon>
        <taxon>core chlorophytes</taxon>
        <taxon>Trebouxiophyceae</taxon>
        <taxon>Prasiolales</taxon>
        <taxon>Prasiolaceae</taxon>
        <taxon>Prasiola</taxon>
    </lineage>
</organism>
<dbReference type="InterPro" id="IPR008932">
    <property type="entry name" value="Ribosomal_bL12_oligo"/>
</dbReference>
<dbReference type="Gene3D" id="3.30.1390.10">
    <property type="match status" value="1"/>
</dbReference>
<keyword evidence="7" id="KW-0934">Plastid</keyword>
<accession>A0A0R8RTA3</accession>
<dbReference type="GO" id="GO:1990904">
    <property type="term" value="C:ribonucleoprotein complex"/>
    <property type="evidence" value="ECO:0007669"/>
    <property type="project" value="UniProtKB-KW"/>
</dbReference>
<dbReference type="SUPFAM" id="SSF48300">
    <property type="entry name" value="Ribosomal protein L7/12, oligomerisation (N-terminal) domain"/>
    <property type="match status" value="1"/>
</dbReference>
<evidence type="ECO:0000259" key="6">
    <source>
        <dbReference type="Pfam" id="PF16320"/>
    </source>
</evidence>
<dbReference type="PANTHER" id="PTHR45987:SF4">
    <property type="entry name" value="LARGE RIBOSOMAL SUBUNIT PROTEIN BL12M"/>
    <property type="match status" value="1"/>
</dbReference>
<dbReference type="InterPro" id="IPR036235">
    <property type="entry name" value="Ribosomal_bL12_oligo_N_sf"/>
</dbReference>
<comment type="function">
    <text evidence="4">Forms part of the ribosomal stalk which helps the ribosome interact with GTP-bound translation factors. Is thus essential for accurate translation.</text>
</comment>
<feature type="domain" description="Large ribosomal subunit protein bL12 oligomerization" evidence="6">
    <location>
        <begin position="4"/>
        <end position="53"/>
    </location>
</feature>
<evidence type="ECO:0000256" key="1">
    <source>
        <dbReference type="ARBA" id="ARBA00007197"/>
    </source>
</evidence>
<evidence type="ECO:0000259" key="5">
    <source>
        <dbReference type="Pfam" id="PF00542"/>
    </source>
</evidence>
<dbReference type="GO" id="GO:0009507">
    <property type="term" value="C:chloroplast"/>
    <property type="evidence" value="ECO:0007669"/>
    <property type="project" value="UniProtKB-SubCell"/>
</dbReference>
<keyword evidence="7" id="KW-0150">Chloroplast</keyword>
<dbReference type="GO" id="GO:0005840">
    <property type="term" value="C:ribosome"/>
    <property type="evidence" value="ECO:0007669"/>
    <property type="project" value="UniProtKB-KW"/>
</dbReference>
<dbReference type="Gene3D" id="1.20.5.710">
    <property type="entry name" value="Single helix bin"/>
    <property type="match status" value="1"/>
</dbReference>
<keyword evidence="2 4" id="KW-0689">Ribosomal protein</keyword>
<comment type="similarity">
    <text evidence="1 4">Belongs to the bacterial ribosomal protein bL12 family.</text>
</comment>
<proteinExistence type="inferred from homology"/>
<geneLocation type="chloroplast" evidence="7"/>
<dbReference type="PANTHER" id="PTHR45987">
    <property type="entry name" value="39S RIBOSOMAL PROTEIN L12"/>
    <property type="match status" value="1"/>
</dbReference>
<dbReference type="HAMAP" id="MF_00368">
    <property type="entry name" value="Ribosomal_bL12"/>
    <property type="match status" value="1"/>
</dbReference>
<dbReference type="GO" id="GO:0003735">
    <property type="term" value="F:structural constituent of ribosome"/>
    <property type="evidence" value="ECO:0007669"/>
    <property type="project" value="InterPro"/>
</dbReference>
<evidence type="ECO:0000256" key="3">
    <source>
        <dbReference type="ARBA" id="ARBA00023274"/>
    </source>
</evidence>
<evidence type="ECO:0000313" key="7">
    <source>
        <dbReference type="EMBL" id="AKZ21115.1"/>
    </source>
</evidence>
<dbReference type="NCBIfam" id="TIGR00855">
    <property type="entry name" value="L12"/>
    <property type="match status" value="1"/>
</dbReference>
<dbReference type="AlphaFoldDB" id="A0A0R8RTA3"/>
<dbReference type="InterPro" id="IPR000206">
    <property type="entry name" value="Ribosomal_bL12"/>
</dbReference>
<dbReference type="EMBL" id="KR017748">
    <property type="protein sequence ID" value="AKZ21115.1"/>
    <property type="molecule type" value="Genomic_DNA"/>
</dbReference>
<reference evidence="7" key="1">
    <citation type="journal article" date="2015" name="Genome Announc.">
        <title>Draft Plastid and Mitochondrial Genome Sequences from Antarctic Alga Prasiola crispa.</title>
        <authorList>
            <person name="Carvalho E.L."/>
            <person name="Wallau Gda L."/>
            <person name="Rangel D.L."/>
            <person name="Machado L.C."/>
            <person name="da Silva A.F."/>
            <person name="da Silva L.F."/>
            <person name="Macedo P.E."/>
            <person name="Pereira A.B."/>
            <person name="Victoria Fde C."/>
            <person name="Boldo J.T."/>
            <person name="Dal Belo C.A."/>
            <person name="Pinto P.M."/>
        </authorList>
    </citation>
    <scope>NUCLEOTIDE SEQUENCE</scope>
</reference>
<comment type="subcellular location">
    <subcellularLocation>
        <location evidence="4">Plastid</location>
        <location evidence="4">Chloroplast</location>
    </subcellularLocation>
</comment>
<name>A0A0R8RTA3_PRACR</name>
<evidence type="ECO:0000256" key="4">
    <source>
        <dbReference type="HAMAP-Rule" id="MF_00368"/>
    </source>
</evidence>
<gene>
    <name evidence="4 7" type="primary">rpl12</name>
</gene>
<dbReference type="Pfam" id="PF00542">
    <property type="entry name" value="Ribosomal_L12"/>
    <property type="match status" value="1"/>
</dbReference>
<protein>
    <recommendedName>
        <fullName evidence="4">Large ribosomal subunit protein bL12c</fullName>
    </recommendedName>
</protein>
<keyword evidence="3 4" id="KW-0687">Ribonucleoprotein</keyword>
<dbReference type="GO" id="GO:0003729">
    <property type="term" value="F:mRNA binding"/>
    <property type="evidence" value="ECO:0007669"/>
    <property type="project" value="TreeGrafter"/>
</dbReference>
<dbReference type="CDD" id="cd00387">
    <property type="entry name" value="Ribosomal_L7_L12"/>
    <property type="match status" value="1"/>
</dbReference>
<evidence type="ECO:0000256" key="2">
    <source>
        <dbReference type="ARBA" id="ARBA00022980"/>
    </source>
</evidence>
<dbReference type="InterPro" id="IPR013823">
    <property type="entry name" value="Ribosomal_bL12_C"/>
</dbReference>
<dbReference type="InterPro" id="IPR014719">
    <property type="entry name" value="Ribosomal_bL12_C/ClpS-like"/>
</dbReference>
<dbReference type="SUPFAM" id="SSF54736">
    <property type="entry name" value="ClpS-like"/>
    <property type="match status" value="1"/>
</dbReference>
<feature type="domain" description="Large ribosomal subunit protein bL12 C-terminal" evidence="5">
    <location>
        <begin position="64"/>
        <end position="131"/>
    </location>
</feature>